<dbReference type="Gene3D" id="3.30.200.20">
    <property type="entry name" value="Phosphorylase Kinase, domain 1"/>
    <property type="match status" value="1"/>
</dbReference>
<evidence type="ECO:0000313" key="17">
    <source>
        <dbReference type="Proteomes" id="UP001461498"/>
    </source>
</evidence>
<evidence type="ECO:0000256" key="8">
    <source>
        <dbReference type="ARBA" id="ARBA00048679"/>
    </source>
</evidence>
<proteinExistence type="inferred from homology"/>
<comment type="caution">
    <text evidence="16">The sequence shown here is derived from an EMBL/GenBank/DDBJ whole genome shotgun (WGS) entry which is preliminary data.</text>
</comment>
<feature type="binding site" evidence="10">
    <location>
        <begin position="128"/>
        <end position="130"/>
    </location>
    <ligand>
        <name>ATP</name>
        <dbReference type="ChEBI" id="CHEBI:30616"/>
    </ligand>
</feature>
<dbReference type="SUPFAM" id="SSF56112">
    <property type="entry name" value="Protein kinase-like (PK-like)"/>
    <property type="match status" value="1"/>
</dbReference>
<dbReference type="PROSITE" id="PS00108">
    <property type="entry name" value="PROTEIN_KINASE_ST"/>
    <property type="match status" value="1"/>
</dbReference>
<dbReference type="GO" id="GO:0032506">
    <property type="term" value="P:cytokinetic process"/>
    <property type="evidence" value="ECO:0007669"/>
    <property type="project" value="UniProtKB-ARBA"/>
</dbReference>
<keyword evidence="5 14" id="KW-0418">Kinase</keyword>
<evidence type="ECO:0000313" key="16">
    <source>
        <dbReference type="EMBL" id="KAK9508723.1"/>
    </source>
</evidence>
<reference evidence="16 17" key="1">
    <citation type="submission" date="2022-12" db="EMBL/GenBank/DDBJ databases">
        <title>Chromosome-level genome assembly of true bugs.</title>
        <authorList>
            <person name="Ma L."/>
            <person name="Li H."/>
        </authorList>
    </citation>
    <scope>NUCLEOTIDE SEQUENCE [LARGE SCALE GENOMIC DNA]</scope>
    <source>
        <strain evidence="16">Lab_2022b</strain>
    </source>
</reference>
<dbReference type="SMART" id="SM00220">
    <property type="entry name" value="S_TKc"/>
    <property type="match status" value="1"/>
</dbReference>
<keyword evidence="6 10" id="KW-0067">ATP-binding</keyword>
<dbReference type="GO" id="GO:0000070">
    <property type="term" value="P:mitotic sister chromatid segregation"/>
    <property type="evidence" value="ECO:0007669"/>
    <property type="project" value="UniProtKB-ARBA"/>
</dbReference>
<feature type="binding site" evidence="10">
    <location>
        <begin position="179"/>
        <end position="180"/>
    </location>
    <ligand>
        <name>ATP</name>
        <dbReference type="ChEBI" id="CHEBI:30616"/>
    </ligand>
</feature>
<dbReference type="CDD" id="cd14007">
    <property type="entry name" value="STKc_Aurora"/>
    <property type="match status" value="1"/>
</dbReference>
<dbReference type="FunFam" id="1.10.510.10:FF:000235">
    <property type="entry name" value="Serine/threonine-protein kinase ark1"/>
    <property type="match status" value="1"/>
</dbReference>
<comment type="subcellular location">
    <subcellularLocation>
        <location evidence="1">Midbody</location>
    </subcellularLocation>
</comment>
<evidence type="ECO:0000256" key="12">
    <source>
        <dbReference type="PROSITE-ProRule" id="PRU10141"/>
    </source>
</evidence>
<dbReference type="InterPro" id="IPR011009">
    <property type="entry name" value="Kinase-like_dom_sf"/>
</dbReference>
<dbReference type="AlphaFoldDB" id="A0AAW1DCR9"/>
<dbReference type="Pfam" id="PF00069">
    <property type="entry name" value="Pkinase"/>
    <property type="match status" value="1"/>
</dbReference>
<dbReference type="EMBL" id="JAPXFL010000003">
    <property type="protein sequence ID" value="KAK9508723.1"/>
    <property type="molecule type" value="Genomic_DNA"/>
</dbReference>
<sequence>MANNFNKDIMHFLANVPDVNKNGVSEMCNKISEELECLNGQPKQWTLDDFQIGAPLGRGRFGRVYLARDKVSKYHIALKVLFKEELIKSSMQHQVLREIEIQTHLSHSNILRLLTYFHDQSKLYLVLEFAANGALFDALQSQPDKRFSQRKAAKYTYQVADALKYCHIHNVMHRDIKPENLLLDINDNIKLADFGWSVHAPSNKRKTLCGTLDYLPPEMVQGKAYSDKVDHWCLGVLCYELLVGAPPFESKTQQVCKLKKTSCIQWIRYFPIVYRM</sequence>
<evidence type="ECO:0000256" key="2">
    <source>
        <dbReference type="ARBA" id="ARBA00022527"/>
    </source>
</evidence>
<dbReference type="GO" id="GO:0006325">
    <property type="term" value="P:chromatin organization"/>
    <property type="evidence" value="ECO:0007669"/>
    <property type="project" value="UniProtKB-ARBA"/>
</dbReference>
<evidence type="ECO:0000256" key="1">
    <source>
        <dbReference type="ARBA" id="ARBA00004214"/>
    </source>
</evidence>
<feature type="cross-link" description="Glycyl lysine isopeptide (Lys-Gly) (interchain with G-Cter in SUMO2)" evidence="11">
    <location>
        <position position="177"/>
    </location>
</feature>
<dbReference type="EC" id="2.7.11.1" evidence="14"/>
<feature type="binding site" evidence="10">
    <location>
        <position position="193"/>
    </location>
    <ligand>
        <name>ATP</name>
        <dbReference type="ChEBI" id="CHEBI:30616"/>
    </ligand>
</feature>
<dbReference type="GO" id="GO:0030261">
    <property type="term" value="P:chromosome condensation"/>
    <property type="evidence" value="ECO:0007669"/>
    <property type="project" value="UniProtKB-ARBA"/>
</dbReference>
<feature type="binding site" evidence="10">
    <location>
        <position position="60"/>
    </location>
    <ligand>
        <name>ATP</name>
        <dbReference type="ChEBI" id="CHEBI:30616"/>
    </ligand>
</feature>
<accession>A0AAW1DCR9</accession>
<evidence type="ECO:0000256" key="5">
    <source>
        <dbReference type="ARBA" id="ARBA00022777"/>
    </source>
</evidence>
<dbReference type="InterPro" id="IPR008271">
    <property type="entry name" value="Ser/Thr_kinase_AS"/>
</dbReference>
<dbReference type="PROSITE" id="PS50011">
    <property type="entry name" value="PROTEIN_KINASE_DOM"/>
    <property type="match status" value="1"/>
</dbReference>
<dbReference type="InterPro" id="IPR017441">
    <property type="entry name" value="Protein_kinase_ATP_BS"/>
</dbReference>
<evidence type="ECO:0000259" key="15">
    <source>
        <dbReference type="PROSITE" id="PS50011"/>
    </source>
</evidence>
<evidence type="ECO:0000256" key="10">
    <source>
        <dbReference type="PIRSR" id="PIRSR630616-2"/>
    </source>
</evidence>
<dbReference type="GO" id="GO:0005524">
    <property type="term" value="F:ATP binding"/>
    <property type="evidence" value="ECO:0007669"/>
    <property type="project" value="UniProtKB-UniRule"/>
</dbReference>
<dbReference type="InterPro" id="IPR000719">
    <property type="entry name" value="Prot_kinase_dom"/>
</dbReference>
<evidence type="ECO:0000256" key="13">
    <source>
        <dbReference type="RuleBase" id="RU000304"/>
    </source>
</evidence>
<keyword evidence="3 14" id="KW-0808">Transferase</keyword>
<feature type="domain" description="Protein kinase" evidence="15">
    <location>
        <begin position="50"/>
        <end position="276"/>
    </location>
</feature>
<evidence type="ECO:0000256" key="9">
    <source>
        <dbReference type="PIRSR" id="PIRSR630616-1"/>
    </source>
</evidence>
<feature type="active site" description="Proton acceptor" evidence="9">
    <location>
        <position position="175"/>
    </location>
</feature>
<comment type="similarity">
    <text evidence="14">Belongs to the protein kinase superfamily. Ser/Thr protein kinase family. Aurora subfamily.</text>
</comment>
<keyword evidence="2 13" id="KW-0723">Serine/threonine-protein kinase</keyword>
<evidence type="ECO:0000256" key="11">
    <source>
        <dbReference type="PIRSR" id="PIRSR630616-3"/>
    </source>
</evidence>
<dbReference type="GO" id="GO:0004674">
    <property type="term" value="F:protein serine/threonine kinase activity"/>
    <property type="evidence" value="ECO:0007669"/>
    <property type="project" value="UniProtKB-KW"/>
</dbReference>
<evidence type="ECO:0000256" key="7">
    <source>
        <dbReference type="ARBA" id="ARBA00047899"/>
    </source>
</evidence>
<comment type="catalytic activity">
    <reaction evidence="8 14">
        <text>L-seryl-[protein] + ATP = O-phospho-L-seryl-[protein] + ADP + H(+)</text>
        <dbReference type="Rhea" id="RHEA:17989"/>
        <dbReference type="Rhea" id="RHEA-COMP:9863"/>
        <dbReference type="Rhea" id="RHEA-COMP:11604"/>
        <dbReference type="ChEBI" id="CHEBI:15378"/>
        <dbReference type="ChEBI" id="CHEBI:29999"/>
        <dbReference type="ChEBI" id="CHEBI:30616"/>
        <dbReference type="ChEBI" id="CHEBI:83421"/>
        <dbReference type="ChEBI" id="CHEBI:456216"/>
        <dbReference type="EC" id="2.7.11.1"/>
    </reaction>
</comment>
<evidence type="ECO:0000256" key="6">
    <source>
        <dbReference type="ARBA" id="ARBA00022840"/>
    </source>
</evidence>
<keyword evidence="17" id="KW-1185">Reference proteome</keyword>
<protein>
    <recommendedName>
        <fullName evidence="14">Aurora kinase</fullName>
        <ecNumber evidence="14">2.7.11.1</ecNumber>
    </recommendedName>
</protein>
<dbReference type="PROSITE" id="PS00107">
    <property type="entry name" value="PROTEIN_KINASE_ATP"/>
    <property type="match status" value="1"/>
</dbReference>
<evidence type="ECO:0000256" key="14">
    <source>
        <dbReference type="RuleBase" id="RU367134"/>
    </source>
</evidence>
<feature type="binding site" evidence="10 12">
    <location>
        <position position="79"/>
    </location>
    <ligand>
        <name>ATP</name>
        <dbReference type="ChEBI" id="CHEBI:30616"/>
    </ligand>
</feature>
<organism evidence="16 17">
    <name type="scientific">Rhynocoris fuscipes</name>
    <dbReference type="NCBI Taxonomy" id="488301"/>
    <lineage>
        <taxon>Eukaryota</taxon>
        <taxon>Metazoa</taxon>
        <taxon>Ecdysozoa</taxon>
        <taxon>Arthropoda</taxon>
        <taxon>Hexapoda</taxon>
        <taxon>Insecta</taxon>
        <taxon>Pterygota</taxon>
        <taxon>Neoptera</taxon>
        <taxon>Paraneoptera</taxon>
        <taxon>Hemiptera</taxon>
        <taxon>Heteroptera</taxon>
        <taxon>Panheteroptera</taxon>
        <taxon>Cimicomorpha</taxon>
        <taxon>Reduviidae</taxon>
        <taxon>Harpactorinae</taxon>
        <taxon>Harpactorini</taxon>
        <taxon>Rhynocoris</taxon>
    </lineage>
</organism>
<dbReference type="PANTHER" id="PTHR24350">
    <property type="entry name" value="SERINE/THREONINE-PROTEIN KINASE IAL-RELATED"/>
    <property type="match status" value="1"/>
</dbReference>
<dbReference type="GO" id="GO:0030496">
    <property type="term" value="C:midbody"/>
    <property type="evidence" value="ECO:0007669"/>
    <property type="project" value="UniProtKB-SubCell"/>
</dbReference>
<dbReference type="FunFam" id="3.30.200.20:FF:000042">
    <property type="entry name" value="Aurora kinase A"/>
    <property type="match status" value="1"/>
</dbReference>
<keyword evidence="4 10" id="KW-0547">Nucleotide-binding</keyword>
<evidence type="ECO:0000256" key="4">
    <source>
        <dbReference type="ARBA" id="ARBA00022741"/>
    </source>
</evidence>
<name>A0AAW1DCR9_9HEMI</name>
<evidence type="ECO:0000256" key="3">
    <source>
        <dbReference type="ARBA" id="ARBA00022679"/>
    </source>
</evidence>
<comment type="catalytic activity">
    <reaction evidence="7 14">
        <text>L-threonyl-[protein] + ATP = O-phospho-L-threonyl-[protein] + ADP + H(+)</text>
        <dbReference type="Rhea" id="RHEA:46608"/>
        <dbReference type="Rhea" id="RHEA-COMP:11060"/>
        <dbReference type="Rhea" id="RHEA-COMP:11605"/>
        <dbReference type="ChEBI" id="CHEBI:15378"/>
        <dbReference type="ChEBI" id="CHEBI:30013"/>
        <dbReference type="ChEBI" id="CHEBI:30616"/>
        <dbReference type="ChEBI" id="CHEBI:61977"/>
        <dbReference type="ChEBI" id="CHEBI:456216"/>
        <dbReference type="EC" id="2.7.11.1"/>
    </reaction>
</comment>
<gene>
    <name evidence="16" type="ORF">O3M35_006214</name>
</gene>
<dbReference type="Proteomes" id="UP001461498">
    <property type="component" value="Unassembled WGS sequence"/>
</dbReference>
<dbReference type="InterPro" id="IPR030616">
    <property type="entry name" value="Aur-like"/>
</dbReference>
<dbReference type="Gene3D" id="1.10.510.10">
    <property type="entry name" value="Transferase(Phosphotransferase) domain 1"/>
    <property type="match status" value="1"/>
</dbReference>